<evidence type="ECO:0000256" key="1">
    <source>
        <dbReference type="ARBA" id="ARBA00022679"/>
    </source>
</evidence>
<comment type="similarity">
    <text evidence="3">Belongs to the acetyltransferase family. ARD1 subfamily.</text>
</comment>
<evidence type="ECO:0000313" key="6">
    <source>
        <dbReference type="Proteomes" id="UP000198341"/>
    </source>
</evidence>
<organism evidence="5 6">
    <name type="scientific">Bathycoccus prasinos</name>
    <dbReference type="NCBI Taxonomy" id="41875"/>
    <lineage>
        <taxon>Eukaryota</taxon>
        <taxon>Viridiplantae</taxon>
        <taxon>Chlorophyta</taxon>
        <taxon>Mamiellophyceae</taxon>
        <taxon>Mamiellales</taxon>
        <taxon>Bathycoccaceae</taxon>
        <taxon>Bathycoccus</taxon>
    </lineage>
</organism>
<dbReference type="EMBL" id="FO082274">
    <property type="protein sequence ID" value="CCO16500.1"/>
    <property type="molecule type" value="Genomic_DNA"/>
</dbReference>
<dbReference type="Pfam" id="PF00583">
    <property type="entry name" value="Acetyltransf_1"/>
    <property type="match status" value="1"/>
</dbReference>
<dbReference type="eggNOG" id="KOG3235">
    <property type="taxonomic scope" value="Eukaryota"/>
</dbReference>
<sequence>MVCIRPATVEDLAAMQHCNLMCLPENYQMKYYVYHAVSWPTLLHVAEDRGKIVGYVLAKLDEESPKVAKGHITSLSVLRTHRKLGIAAKLMIAANDALMTTYKTESCSLHVRVSNKAALHLYVDTLGYENTGTEKAYYADGEDAHNMRLTFKYGLKDQGLTDDEMKVLERLGLLDVK</sequence>
<dbReference type="Proteomes" id="UP000198341">
    <property type="component" value="Chromosome 5"/>
</dbReference>
<dbReference type="PANTHER" id="PTHR23091">
    <property type="entry name" value="N-TERMINAL ACETYLTRANSFERASE"/>
    <property type="match status" value="1"/>
</dbReference>
<name>K8EVL5_9CHLO</name>
<dbReference type="InterPro" id="IPR016181">
    <property type="entry name" value="Acyl_CoA_acyltransferase"/>
</dbReference>
<protein>
    <recommendedName>
        <fullName evidence="4">N-acetyltransferase domain-containing protein</fullName>
    </recommendedName>
</protein>
<dbReference type="GO" id="GO:1990189">
    <property type="term" value="F:protein N-terminal-serine acetyltransferase activity"/>
    <property type="evidence" value="ECO:0007669"/>
    <property type="project" value="TreeGrafter"/>
</dbReference>
<dbReference type="GO" id="GO:1990190">
    <property type="term" value="F:protein-N-terminal-glutamate acetyltransferase activity"/>
    <property type="evidence" value="ECO:0007669"/>
    <property type="project" value="TreeGrafter"/>
</dbReference>
<dbReference type="OrthoDB" id="25586at2759"/>
<keyword evidence="6" id="KW-1185">Reference proteome</keyword>
<dbReference type="GO" id="GO:0031415">
    <property type="term" value="C:NatA complex"/>
    <property type="evidence" value="ECO:0007669"/>
    <property type="project" value="InterPro"/>
</dbReference>
<evidence type="ECO:0000256" key="3">
    <source>
        <dbReference type="ARBA" id="ARBA00025786"/>
    </source>
</evidence>
<keyword evidence="1" id="KW-0808">Transferase</keyword>
<proteinExistence type="inferred from homology"/>
<dbReference type="STRING" id="41875.K8EVL5"/>
<dbReference type="AlphaFoldDB" id="K8EVL5"/>
<keyword evidence="2" id="KW-0012">Acyltransferase</keyword>
<dbReference type="KEGG" id="bpg:Bathy05g05010"/>
<dbReference type="PROSITE" id="PS51186">
    <property type="entry name" value="GNAT"/>
    <property type="match status" value="1"/>
</dbReference>
<gene>
    <name evidence="5" type="ORF">Bathy05g05010</name>
</gene>
<dbReference type="InterPro" id="IPR000182">
    <property type="entry name" value="GNAT_dom"/>
</dbReference>
<dbReference type="Gene3D" id="3.40.630.30">
    <property type="match status" value="1"/>
</dbReference>
<reference evidence="5 6" key="1">
    <citation type="submission" date="2011-10" db="EMBL/GenBank/DDBJ databases">
        <authorList>
            <person name="Genoscope - CEA"/>
        </authorList>
    </citation>
    <scope>NUCLEOTIDE SEQUENCE [LARGE SCALE GENOMIC DNA]</scope>
    <source>
        <strain evidence="5 6">RCC 1105</strain>
    </source>
</reference>
<evidence type="ECO:0000313" key="5">
    <source>
        <dbReference type="EMBL" id="CCO16500.1"/>
    </source>
</evidence>
<feature type="domain" description="N-acetyltransferase" evidence="4">
    <location>
        <begin position="2"/>
        <end position="152"/>
    </location>
</feature>
<evidence type="ECO:0000256" key="2">
    <source>
        <dbReference type="ARBA" id="ARBA00023315"/>
    </source>
</evidence>
<dbReference type="SUPFAM" id="SSF55729">
    <property type="entry name" value="Acyl-CoA N-acyltransferases (Nat)"/>
    <property type="match status" value="1"/>
</dbReference>
<dbReference type="InterPro" id="IPR045047">
    <property type="entry name" value="Ard1-like"/>
</dbReference>
<accession>K8EVL5</accession>
<evidence type="ECO:0000259" key="4">
    <source>
        <dbReference type="PROSITE" id="PS51186"/>
    </source>
</evidence>
<dbReference type="CDD" id="cd04301">
    <property type="entry name" value="NAT_SF"/>
    <property type="match status" value="1"/>
</dbReference>
<dbReference type="FunFam" id="3.40.630.30:FF:000037">
    <property type="entry name" value="N-alpha-acetyltransferase daf-31-like"/>
    <property type="match status" value="1"/>
</dbReference>
<dbReference type="PANTHER" id="PTHR23091:SF4">
    <property type="entry name" value="N-TERMINAL AMINO-ACID N(ALPHA)-ACETYLTRANSFERASE NATA"/>
    <property type="match status" value="1"/>
</dbReference>
<dbReference type="GeneID" id="19016004"/>
<dbReference type="RefSeq" id="XP_007512942.1">
    <property type="nucleotide sequence ID" value="XM_007512880.1"/>
</dbReference>